<evidence type="ECO:0000259" key="5">
    <source>
        <dbReference type="PROSITE" id="PS50188"/>
    </source>
</evidence>
<dbReference type="SUPFAM" id="SSF49899">
    <property type="entry name" value="Concanavalin A-like lectins/glucanases"/>
    <property type="match status" value="1"/>
</dbReference>
<evidence type="ECO:0000256" key="4">
    <source>
        <dbReference type="SAM" id="Phobius"/>
    </source>
</evidence>
<feature type="region of interest" description="Disordered" evidence="3">
    <location>
        <begin position="312"/>
        <end position="344"/>
    </location>
</feature>
<feature type="domain" description="COS" evidence="7">
    <location>
        <begin position="117"/>
        <end position="174"/>
    </location>
</feature>
<dbReference type="Proteomes" id="UP000261600">
    <property type="component" value="Unplaced"/>
</dbReference>
<evidence type="ECO:0000256" key="1">
    <source>
        <dbReference type="ARBA" id="ARBA00023054"/>
    </source>
</evidence>
<proteinExistence type="predicted"/>
<dbReference type="SMART" id="SM00449">
    <property type="entry name" value="SPRY"/>
    <property type="match status" value="1"/>
</dbReference>
<feature type="compositionally biased region" description="Polar residues" evidence="3">
    <location>
        <begin position="328"/>
        <end position="339"/>
    </location>
</feature>
<dbReference type="Gene3D" id="2.60.40.10">
    <property type="entry name" value="Immunoglobulins"/>
    <property type="match status" value="1"/>
</dbReference>
<dbReference type="InterPro" id="IPR043136">
    <property type="entry name" value="B30.2/SPRY_sf"/>
</dbReference>
<dbReference type="InterPro" id="IPR003877">
    <property type="entry name" value="SPRY_dom"/>
</dbReference>
<feature type="coiled-coil region" evidence="2">
    <location>
        <begin position="31"/>
        <end position="98"/>
    </location>
</feature>
<dbReference type="InterPro" id="IPR017903">
    <property type="entry name" value="COS_domain"/>
</dbReference>
<protein>
    <recommendedName>
        <fullName evidence="10">B30.2/SPRY domain-containing protein</fullName>
    </recommendedName>
</protein>
<evidence type="ECO:0000313" key="8">
    <source>
        <dbReference type="Ensembl" id="ENSMALP00000019579.1"/>
    </source>
</evidence>
<feature type="domain" description="B30.2/SPRY" evidence="5">
    <location>
        <begin position="286"/>
        <end position="489"/>
    </location>
</feature>
<evidence type="ECO:0000256" key="3">
    <source>
        <dbReference type="SAM" id="MobiDB-lite"/>
    </source>
</evidence>
<dbReference type="SUPFAM" id="SSF49265">
    <property type="entry name" value="Fibronectin type III"/>
    <property type="match status" value="1"/>
</dbReference>
<dbReference type="InterPro" id="IPR036116">
    <property type="entry name" value="FN3_sf"/>
</dbReference>
<keyword evidence="4" id="KW-1133">Transmembrane helix</keyword>
<feature type="transmembrane region" description="Helical" evidence="4">
    <location>
        <begin position="466"/>
        <end position="486"/>
    </location>
</feature>
<accession>A0A3Q3JJB9</accession>
<evidence type="ECO:0000259" key="6">
    <source>
        <dbReference type="PROSITE" id="PS50853"/>
    </source>
</evidence>
<dbReference type="Pfam" id="PF00041">
    <property type="entry name" value="fn3"/>
    <property type="match status" value="1"/>
</dbReference>
<dbReference type="Gene3D" id="2.60.120.920">
    <property type="match status" value="1"/>
</dbReference>
<dbReference type="PROSITE" id="PS50853">
    <property type="entry name" value="FN3"/>
    <property type="match status" value="1"/>
</dbReference>
<sequence>MSPSSLFCFSRVMDTQKEALRRIISTLASKNEDLQSFLETLNTTLTGLQEESCKVMSDLEVELGELSAALEEKGAELRDVIQEEKQRKEAELQNQLSEGKFALLSCEELLEFANQTLTITNEEEFLKAAKQIKERVTMAPAFRLTTRPAASESMAQFTVDFSTERTRLQQLNFLPVPQAPVIDVSSCVICDNNITVVWLPARESDSDGVSRPIEHYELEYQKTNHSDPLSAAGEACWEKICDLIETQVTISGLKFDSRFVVVRVRAKNKMAAGEFSEPITMETRAYNFGFDASTAHAELKVLGNTVTWEPQGVKAHDHRLRGKESKSSRSNTPSPNKTAGSRAGRDRFAGESYTVLGDQEMIGGCHYWELHPLGDWKSFSVGVAYRASLGRFDQLGKSASSWCLHASQWLQSSLSAKHNNRAKTLDWSLLQRIGICCDYDNGDLLFIDVERLRLLHAFKTKFTQPLLPAFTVSTAILLHLILNQILHQPTLMDLMNGFLYLLAALTRLYLGFVALLRLLNISDVNINE</sequence>
<reference evidence="8" key="2">
    <citation type="submission" date="2025-09" db="UniProtKB">
        <authorList>
            <consortium name="Ensembl"/>
        </authorList>
    </citation>
    <scope>IDENTIFICATION</scope>
</reference>
<dbReference type="Ensembl" id="ENSMALT00000019965.1">
    <property type="protein sequence ID" value="ENSMALP00000019579.1"/>
    <property type="gene ID" value="ENSMALG00000013674.1"/>
</dbReference>
<dbReference type="InterPro" id="IPR050617">
    <property type="entry name" value="E3_ligase_FN3/SPRY"/>
</dbReference>
<dbReference type="PANTHER" id="PTHR24099">
    <property type="entry name" value="E3 UBIQUITIN-PROTEIN LIGASE TRIM36-RELATED"/>
    <property type="match status" value="1"/>
</dbReference>
<evidence type="ECO:0008006" key="10">
    <source>
        <dbReference type="Google" id="ProtNLM"/>
    </source>
</evidence>
<dbReference type="AlphaFoldDB" id="A0A3Q3JJB9"/>
<dbReference type="InterPro" id="IPR003961">
    <property type="entry name" value="FN3_dom"/>
</dbReference>
<feature type="domain" description="Fibronectin type-III" evidence="6">
    <location>
        <begin position="176"/>
        <end position="286"/>
    </location>
</feature>
<keyword evidence="4" id="KW-0812">Transmembrane</keyword>
<dbReference type="InterPro" id="IPR001870">
    <property type="entry name" value="B30.2/SPRY"/>
</dbReference>
<dbReference type="InterPro" id="IPR013320">
    <property type="entry name" value="ConA-like_dom_sf"/>
</dbReference>
<dbReference type="PROSITE" id="PS50188">
    <property type="entry name" value="B302_SPRY"/>
    <property type="match status" value="1"/>
</dbReference>
<evidence type="ECO:0000256" key="2">
    <source>
        <dbReference type="SAM" id="Coils"/>
    </source>
</evidence>
<reference evidence="8" key="1">
    <citation type="submission" date="2025-08" db="UniProtKB">
        <authorList>
            <consortium name="Ensembl"/>
        </authorList>
    </citation>
    <scope>IDENTIFICATION</scope>
</reference>
<keyword evidence="4" id="KW-0472">Membrane</keyword>
<dbReference type="InterPro" id="IPR013783">
    <property type="entry name" value="Ig-like_fold"/>
</dbReference>
<name>A0A3Q3JJB9_MONAL</name>
<feature type="transmembrane region" description="Helical" evidence="4">
    <location>
        <begin position="498"/>
        <end position="519"/>
    </location>
</feature>
<dbReference type="CDD" id="cd00063">
    <property type="entry name" value="FN3"/>
    <property type="match status" value="1"/>
</dbReference>
<keyword evidence="9" id="KW-1185">Reference proteome</keyword>
<dbReference type="Pfam" id="PF00622">
    <property type="entry name" value="SPRY"/>
    <property type="match status" value="1"/>
</dbReference>
<evidence type="ECO:0000313" key="9">
    <source>
        <dbReference type="Proteomes" id="UP000261600"/>
    </source>
</evidence>
<dbReference type="PANTHER" id="PTHR24099:SF8">
    <property type="entry name" value="FSD1-LIKE PROTEIN"/>
    <property type="match status" value="1"/>
</dbReference>
<organism evidence="8 9">
    <name type="scientific">Monopterus albus</name>
    <name type="common">Swamp eel</name>
    <dbReference type="NCBI Taxonomy" id="43700"/>
    <lineage>
        <taxon>Eukaryota</taxon>
        <taxon>Metazoa</taxon>
        <taxon>Chordata</taxon>
        <taxon>Craniata</taxon>
        <taxon>Vertebrata</taxon>
        <taxon>Euteleostomi</taxon>
        <taxon>Actinopterygii</taxon>
        <taxon>Neopterygii</taxon>
        <taxon>Teleostei</taxon>
        <taxon>Neoteleostei</taxon>
        <taxon>Acanthomorphata</taxon>
        <taxon>Anabantaria</taxon>
        <taxon>Synbranchiformes</taxon>
        <taxon>Synbranchidae</taxon>
        <taxon>Monopterus</taxon>
    </lineage>
</organism>
<dbReference type="PROSITE" id="PS51262">
    <property type="entry name" value="COS"/>
    <property type="match status" value="1"/>
</dbReference>
<evidence type="ECO:0000259" key="7">
    <source>
        <dbReference type="PROSITE" id="PS51262"/>
    </source>
</evidence>
<keyword evidence="1 2" id="KW-0175">Coiled coil</keyword>